<dbReference type="InParanoid" id="A0A194QSR3"/>
<feature type="region of interest" description="Disordered" evidence="1">
    <location>
        <begin position="461"/>
        <end position="497"/>
    </location>
</feature>
<accession>A0A194QSR3</accession>
<feature type="compositionally biased region" description="Polar residues" evidence="1">
    <location>
        <begin position="68"/>
        <end position="77"/>
    </location>
</feature>
<feature type="compositionally biased region" description="Low complexity" evidence="1">
    <location>
        <begin position="414"/>
        <end position="423"/>
    </location>
</feature>
<gene>
    <name evidence="2" type="ORF">RR48_14315</name>
</gene>
<reference evidence="2 3" key="1">
    <citation type="journal article" date="2015" name="Nat. Commun.">
        <title>Outbred genome sequencing and CRISPR/Cas9 gene editing in butterflies.</title>
        <authorList>
            <person name="Li X."/>
            <person name="Fan D."/>
            <person name="Zhang W."/>
            <person name="Liu G."/>
            <person name="Zhang L."/>
            <person name="Zhao L."/>
            <person name="Fang X."/>
            <person name="Chen L."/>
            <person name="Dong Y."/>
            <person name="Chen Y."/>
            <person name="Ding Y."/>
            <person name="Zhao R."/>
            <person name="Feng M."/>
            <person name="Zhu Y."/>
            <person name="Feng Y."/>
            <person name="Jiang X."/>
            <person name="Zhu D."/>
            <person name="Xiang H."/>
            <person name="Feng X."/>
            <person name="Li S."/>
            <person name="Wang J."/>
            <person name="Zhang G."/>
            <person name="Kronforst M.R."/>
            <person name="Wang W."/>
        </authorList>
    </citation>
    <scope>NUCLEOTIDE SEQUENCE [LARGE SCALE GENOMIC DNA]</scope>
    <source>
        <strain evidence="2">Ya'a_city_454_Pm</strain>
        <tissue evidence="2">Whole body</tissue>
    </source>
</reference>
<dbReference type="EMBL" id="KQ461196">
    <property type="protein sequence ID" value="KPJ06576.1"/>
    <property type="molecule type" value="Genomic_DNA"/>
</dbReference>
<evidence type="ECO:0000313" key="2">
    <source>
        <dbReference type="EMBL" id="KPJ06576.1"/>
    </source>
</evidence>
<feature type="region of interest" description="Disordered" evidence="1">
    <location>
        <begin position="54"/>
        <end position="77"/>
    </location>
</feature>
<proteinExistence type="predicted"/>
<sequence length="497" mass="50622">MHFSKIGRVIAEFYPGLTLHFCKKRNFETLVVFTTLLCLSTSFAIKTKVEEPKDKRETLTGYPGAGHSSHSYQAPSFGQGSEEASAISVGAGYSIGGAKPSYSFGAPGSGYQLSAESHQSSGHSPIQLAPITLQSSHGSLVGNDLSQLMSQISHGLNSGAITLQGQGGGYQLGNLGAHGGQELSLPQYSFGSPKLQQQFAAFEQSQAVPSYAAGTKGLSSYSSTGPVLFTPAESHGNQAALTYGAPSSGHSFGDSGSLSLGNAGHSLSGYSLGNQGQALSGQYASLGGGYGASGNSFKPSAFLGSSVQSDSGHSLSSLSGSYGAPSFGGSHGASSSHGAFLLGSGGHGASFGGSLGNLGGSSSKFIAPTYLPSKSEGFGSLESIAAFSSGGHLESPRASTYNIPSGSFSHQATSSNSPQYYVSSSKHSLPSGSFSSGPSYRGVTSGHSSLNSYSSGPKYNFGGSSSRYGSPKDSHGAYSETSYNTIKYSEELKPRIH</sequence>
<evidence type="ECO:0000313" key="3">
    <source>
        <dbReference type="Proteomes" id="UP000053240"/>
    </source>
</evidence>
<dbReference type="AlphaFoldDB" id="A0A194QSR3"/>
<keyword evidence="3" id="KW-1185">Reference proteome</keyword>
<evidence type="ECO:0000256" key="1">
    <source>
        <dbReference type="SAM" id="MobiDB-lite"/>
    </source>
</evidence>
<feature type="compositionally biased region" description="Basic and acidic residues" evidence="1">
    <location>
        <begin position="488"/>
        <end position="497"/>
    </location>
</feature>
<name>A0A194QSR3_PAPMA</name>
<dbReference type="Proteomes" id="UP000053240">
    <property type="component" value="Unassembled WGS sequence"/>
</dbReference>
<protein>
    <submittedName>
        <fullName evidence="2">Uncharacterized protein</fullName>
    </submittedName>
</protein>
<feature type="region of interest" description="Disordered" evidence="1">
    <location>
        <begin position="402"/>
        <end position="423"/>
    </location>
</feature>
<organism evidence="2 3">
    <name type="scientific">Papilio machaon</name>
    <name type="common">Old World swallowtail butterfly</name>
    <dbReference type="NCBI Taxonomy" id="76193"/>
    <lineage>
        <taxon>Eukaryota</taxon>
        <taxon>Metazoa</taxon>
        <taxon>Ecdysozoa</taxon>
        <taxon>Arthropoda</taxon>
        <taxon>Hexapoda</taxon>
        <taxon>Insecta</taxon>
        <taxon>Pterygota</taxon>
        <taxon>Neoptera</taxon>
        <taxon>Endopterygota</taxon>
        <taxon>Lepidoptera</taxon>
        <taxon>Glossata</taxon>
        <taxon>Ditrysia</taxon>
        <taxon>Papilionoidea</taxon>
        <taxon>Papilionidae</taxon>
        <taxon>Papilioninae</taxon>
        <taxon>Papilio</taxon>
    </lineage>
</organism>
<feature type="compositionally biased region" description="Polar residues" evidence="1">
    <location>
        <begin position="402"/>
        <end position="413"/>
    </location>
</feature>